<reference evidence="2" key="1">
    <citation type="submission" date="2017-01" db="EMBL/GenBank/DDBJ databases">
        <authorList>
            <person name="Wang Y."/>
            <person name="White M."/>
            <person name="Kvist S."/>
            <person name="Moncalvo J.-M."/>
        </authorList>
    </citation>
    <scope>NUCLEOTIDE SEQUENCE [LARGE SCALE GENOMIC DNA]</scope>
    <source>
        <strain evidence="2">COL-18-3</strain>
    </source>
</reference>
<dbReference type="AlphaFoldDB" id="A0A1R1PGA0"/>
<sequence>MDDEDRPRRRKVRKLKFELFNAVGCFGASTIAYAKPNKCYSAANFAAVRMSCVNNNKGAMMFCSEANCTGKCFVVPRSAGSDINGIYYQIGNKAATSYSWIAPYF</sequence>
<evidence type="ECO:0000313" key="1">
    <source>
        <dbReference type="EMBL" id="OMH80004.1"/>
    </source>
</evidence>
<proteinExistence type="predicted"/>
<comment type="caution">
    <text evidence="1">The sequence shown here is derived from an EMBL/GenBank/DDBJ whole genome shotgun (WGS) entry which is preliminary data.</text>
</comment>
<gene>
    <name evidence="1" type="ORF">AX774_g6570</name>
</gene>
<protein>
    <submittedName>
        <fullName evidence="1">Uncharacterized protein</fullName>
    </submittedName>
</protein>
<evidence type="ECO:0000313" key="2">
    <source>
        <dbReference type="Proteomes" id="UP000188320"/>
    </source>
</evidence>
<accession>A0A1R1PGA0</accession>
<keyword evidence="2" id="KW-1185">Reference proteome</keyword>
<dbReference type="Proteomes" id="UP000188320">
    <property type="component" value="Unassembled WGS sequence"/>
</dbReference>
<name>A0A1R1PGA0_ZANCU</name>
<dbReference type="EMBL" id="LSSK01001331">
    <property type="protein sequence ID" value="OMH80004.1"/>
    <property type="molecule type" value="Genomic_DNA"/>
</dbReference>
<organism evidence="1 2">
    <name type="scientific">Zancudomyces culisetae</name>
    <name type="common">Gut fungus</name>
    <name type="synonym">Smittium culisetae</name>
    <dbReference type="NCBI Taxonomy" id="1213189"/>
    <lineage>
        <taxon>Eukaryota</taxon>
        <taxon>Fungi</taxon>
        <taxon>Fungi incertae sedis</taxon>
        <taxon>Zoopagomycota</taxon>
        <taxon>Kickxellomycotina</taxon>
        <taxon>Harpellomycetes</taxon>
        <taxon>Harpellales</taxon>
        <taxon>Legeriomycetaceae</taxon>
        <taxon>Zancudomyces</taxon>
    </lineage>
</organism>